<gene>
    <name evidence="2" type="ORF">Y1Q_0012774</name>
</gene>
<organism evidence="2 3">
    <name type="scientific">Alligator mississippiensis</name>
    <name type="common">American alligator</name>
    <dbReference type="NCBI Taxonomy" id="8496"/>
    <lineage>
        <taxon>Eukaryota</taxon>
        <taxon>Metazoa</taxon>
        <taxon>Chordata</taxon>
        <taxon>Craniata</taxon>
        <taxon>Vertebrata</taxon>
        <taxon>Euteleostomi</taxon>
        <taxon>Archelosauria</taxon>
        <taxon>Archosauria</taxon>
        <taxon>Crocodylia</taxon>
        <taxon>Alligatoridae</taxon>
        <taxon>Alligatorinae</taxon>
        <taxon>Alligator</taxon>
    </lineage>
</organism>
<comment type="caution">
    <text evidence="2">The sequence shown here is derived from an EMBL/GenBank/DDBJ whole genome shotgun (WGS) entry which is preliminary data.</text>
</comment>
<evidence type="ECO:0000313" key="2">
    <source>
        <dbReference type="EMBL" id="KYO18287.1"/>
    </source>
</evidence>
<protein>
    <submittedName>
        <fullName evidence="2">Uncharacterized protein</fullName>
    </submittedName>
</protein>
<feature type="region of interest" description="Disordered" evidence="1">
    <location>
        <begin position="1"/>
        <end position="25"/>
    </location>
</feature>
<dbReference type="AlphaFoldDB" id="A0A151M190"/>
<proteinExistence type="predicted"/>
<dbReference type="EMBL" id="AKHW03006834">
    <property type="protein sequence ID" value="KYO18287.1"/>
    <property type="molecule type" value="Genomic_DNA"/>
</dbReference>
<sequence>MNNSPTYGCKLPSARRRRSALSQRKTLLHGEGNPRVILRPQRSRPMPCLCLPAHGCYQAGRALPPASSRLPAAQMHP</sequence>
<dbReference type="Proteomes" id="UP000050525">
    <property type="component" value="Unassembled WGS sequence"/>
</dbReference>
<evidence type="ECO:0000256" key="1">
    <source>
        <dbReference type="SAM" id="MobiDB-lite"/>
    </source>
</evidence>
<name>A0A151M190_ALLMI</name>
<keyword evidence="3" id="KW-1185">Reference proteome</keyword>
<evidence type="ECO:0000313" key="3">
    <source>
        <dbReference type="Proteomes" id="UP000050525"/>
    </source>
</evidence>
<accession>A0A151M190</accession>
<reference evidence="2 3" key="1">
    <citation type="journal article" date="2012" name="Genome Biol.">
        <title>Sequencing three crocodilian genomes to illuminate the evolution of archosaurs and amniotes.</title>
        <authorList>
            <person name="St John J.A."/>
            <person name="Braun E.L."/>
            <person name="Isberg S.R."/>
            <person name="Miles L.G."/>
            <person name="Chong A.Y."/>
            <person name="Gongora J."/>
            <person name="Dalzell P."/>
            <person name="Moran C."/>
            <person name="Bed'hom B."/>
            <person name="Abzhanov A."/>
            <person name="Burgess S.C."/>
            <person name="Cooksey A.M."/>
            <person name="Castoe T.A."/>
            <person name="Crawford N.G."/>
            <person name="Densmore L.D."/>
            <person name="Drew J.C."/>
            <person name="Edwards S.V."/>
            <person name="Faircloth B.C."/>
            <person name="Fujita M.K."/>
            <person name="Greenwold M.J."/>
            <person name="Hoffmann F.G."/>
            <person name="Howard J.M."/>
            <person name="Iguchi T."/>
            <person name="Janes D.E."/>
            <person name="Khan S.Y."/>
            <person name="Kohno S."/>
            <person name="de Koning A.J."/>
            <person name="Lance S.L."/>
            <person name="McCarthy F.M."/>
            <person name="McCormack J.E."/>
            <person name="Merchant M.E."/>
            <person name="Peterson D.G."/>
            <person name="Pollock D.D."/>
            <person name="Pourmand N."/>
            <person name="Raney B.J."/>
            <person name="Roessler K.A."/>
            <person name="Sanford J.R."/>
            <person name="Sawyer R.H."/>
            <person name="Schmidt C.J."/>
            <person name="Triplett E.W."/>
            <person name="Tuberville T.D."/>
            <person name="Venegas-Anaya M."/>
            <person name="Howard J.T."/>
            <person name="Jarvis E.D."/>
            <person name="Guillette L.J.Jr."/>
            <person name="Glenn T.C."/>
            <person name="Green R.E."/>
            <person name="Ray D.A."/>
        </authorList>
    </citation>
    <scope>NUCLEOTIDE SEQUENCE [LARGE SCALE GENOMIC DNA]</scope>
    <source>
        <strain evidence="2">KSC_2009_1</strain>
    </source>
</reference>